<evidence type="ECO:0000313" key="2">
    <source>
        <dbReference type="Proteomes" id="UP000178162"/>
    </source>
</evidence>
<dbReference type="EMBL" id="MHCR01000014">
    <property type="protein sequence ID" value="OGY25600.1"/>
    <property type="molecule type" value="Genomic_DNA"/>
</dbReference>
<organism evidence="1 2">
    <name type="scientific">Candidatus Woykebacteria bacterium RBG_16_39_9b</name>
    <dbReference type="NCBI Taxonomy" id="1802595"/>
    <lineage>
        <taxon>Bacteria</taxon>
        <taxon>Candidatus Woykeibacteriota</taxon>
    </lineage>
</organism>
<evidence type="ECO:0000313" key="1">
    <source>
        <dbReference type="EMBL" id="OGY25600.1"/>
    </source>
</evidence>
<dbReference type="STRING" id="1802595.A2134_03495"/>
<sequence>MDMPNPGPEWTTEERLGLIAYLAEELHHYSRDKHLIRGALAYVITERMVYVAREAPKFLEDNREQILEPFGETVKQYVRS</sequence>
<protein>
    <submittedName>
        <fullName evidence="1">Uncharacterized protein</fullName>
    </submittedName>
</protein>
<proteinExistence type="predicted"/>
<accession>A0A1G1WDP8</accession>
<dbReference type="Proteomes" id="UP000178162">
    <property type="component" value="Unassembled WGS sequence"/>
</dbReference>
<dbReference type="AlphaFoldDB" id="A0A1G1WDP8"/>
<name>A0A1G1WDP8_9BACT</name>
<gene>
    <name evidence="1" type="ORF">A2134_03495</name>
</gene>
<reference evidence="1 2" key="1">
    <citation type="journal article" date="2016" name="Nat. Commun.">
        <title>Thousands of microbial genomes shed light on interconnected biogeochemical processes in an aquifer system.</title>
        <authorList>
            <person name="Anantharaman K."/>
            <person name="Brown C.T."/>
            <person name="Hug L.A."/>
            <person name="Sharon I."/>
            <person name="Castelle C.J."/>
            <person name="Probst A.J."/>
            <person name="Thomas B.C."/>
            <person name="Singh A."/>
            <person name="Wilkins M.J."/>
            <person name="Karaoz U."/>
            <person name="Brodie E.L."/>
            <person name="Williams K.H."/>
            <person name="Hubbard S.S."/>
            <person name="Banfield J.F."/>
        </authorList>
    </citation>
    <scope>NUCLEOTIDE SEQUENCE [LARGE SCALE GENOMIC DNA]</scope>
</reference>
<comment type="caution">
    <text evidence="1">The sequence shown here is derived from an EMBL/GenBank/DDBJ whole genome shotgun (WGS) entry which is preliminary data.</text>
</comment>